<dbReference type="SMART" id="SM00710">
    <property type="entry name" value="PbH1"/>
    <property type="match status" value="26"/>
</dbReference>
<dbReference type="PANTHER" id="PTHR47653:SF1">
    <property type="entry name" value="DELETED IN MALIGNANT BRAIN TUMORS 1 PROTEIN"/>
    <property type="match status" value="1"/>
</dbReference>
<evidence type="ECO:0000256" key="2">
    <source>
        <dbReference type="ARBA" id="ARBA00022737"/>
    </source>
</evidence>
<sequence>MVKRNFHAGVLGSYLSTCLPVLLWGLLALLPVSSHAEVLLYPVSERVYTPQLYIAGLTEQPNTTVAIEINGSLVTQTTSNATGDFALVIALTSGENQIRAMHNSDTSNASEMLSVEYVLTAGGNVAGGQLALAANHSAPILDAPAADTEENPITLTGTAEPGSVVSFFVNGRVTRAIPVDASGVFSAWVPLEDGANVIYALSETESSQSPPSNSVTTTYTNTLTREWAGEIPGTLVWTKGDGSPYTLTGNLNVAVNTTLWIQPGVNIVADGNRKLTVSGHLQVAGMAADPIKFIPATAACDGVNTKRSDWSGIEIVTGATASITYAEVHCASKGIYFNGGDGSLRHSQLLNNYTSIDTRAASIEAVIAPQIAGNTIRGSQSGIYVYRNSAPQISGGNVIAGNTYGIYAEGHRSDAAQNPLPVVTGNSLYDNSSYSYYTRYFADAAQTTLDATGNWWGTTDAGQIAQKIYDWTDNQGTYPVVDYRSFLDGAEGDPAYVGEILLGPFTEDTDLSEGSYLVLGRVEVAAGATLGIGSGTELQFAGKFPLLVRGALTAAGSEASPIIFKPAAEACDGINTKRQDWSGIEIVTGATASIAYAEVHCASKGIYFNGGDGSVRNSQLLNNYTGIDTRAASTEAVIAPQIAGNTIRGSQNGIYVYRNSAPQISGGNVIAGNTYGIYAEGHRSDATQNPLPVVTGNSLYDNSSYSYYTRYFADAAQTTLDATGNWWGTTDAGQIAQKIYDWTDNQGTYPVVDYRSFLDGAEGDPAYVGEILLGPFTEDTDLSEGSYLVLGRVEVAAGATLGIGSGTELQFAGKFPLLVRGALTAAGSEASPIIFKPAAEACDGINTKRQDWSGIEIVAGATVSIAYAEVHCASKGIYFNGGDGSVRNSQLLNNYTGIDTRAASIEAVIAPQIAGNTIRGSQSGIYVYRNSAPQISGGNVIAGNTYGIYAEGHRSDATQNPLPVVTGNSLYDNSSYSYYTRYFADAAQTTLDATGNWWGTTDAGQIAQKIYDWTDNQGTYPVVDYRSFLDGAEGDPAYVGEILLGPFTEDADLSEGSYLVLGRVEVAAGATLGIGSGTELQFAGKFPLLVRGALTAAGSEASPIIFKPAAEACDGINTKRQDWSGIEIVAGATASIAYAEVHCASKGIYFNGGDGSLRHSQLLNNYIGIDTRAASIEAVIAPQIAGNTIRGSQNGIYVYRNSAPQISGGNVIAGNTYGIYAEGHRSDATQNPLPVVTGNSLYDNSSYSYYTRYFADAAQTTLDATGNWWGTTDAGQIAQKIYDWTDNQGTYPVVDYRSFLDGAEGDPAYVGEILLGPFTEDADLSEGSYLVLGRVEVAAGATLGIGSGTELQFAGKFPLLVRGALTAAGSEASPIIFKPAAEACDGINTKRQDWSGIEIVAGATASIAYAEVHCASKGIYFNGGDGSLRHSQLLNNYTGIDTRAASIEAVIAPQIAGNTIRGSQNGIYVYRNSAPQISGGNVIAGNTYGIYAEGHRSDATQNPLPVVTGNSLYDNSSYSYYTRYFADAAQTTLDATGNWWGTTDAGQIAQKIYDWTDNQGTYPVVDYRSFLDGAEGDPAYVGEILLGPFKEDADLSEGSYLVLGRVEVAAGATLGIGSGTELQFAGKFPLLVRGALTAAGSEASPIIFKPAAEACDGINTKRQDWSGIEIVTGATASIAYAEVHCASKGIYFNGGDGSLRHSQLLNNYTGIDTRAASTEAVIAPQIAGNTIRGSQSGIYVYRNSAPQISGGNVIAGNTYGIYAEGHRSDAAQNPLPVVTGNSLYDNSSYSYYTRYFADAAQTTLDATGNWWGSTDLTIITASIYDRVDTPSLPLVNYGSYLDGLNGQPAYDGLTLSGPIAEDTVLPAGHHLMLRGLLIEPGVTLTLEAGASLRAAPNQKLQVAGTLIAQGIATSRVAFAPPSIIPAPGQWYGIEVIAGGSVDLDYARIEGAEYGLDFNGGQGRVRNSLFRFNTYGIYVRAGRSPLITGGNEITLNNYGIYVKGDGSVANNPQPVVTGNSLYGNNQYDFYATDFGDPANTSLDITGNWWGTVDEATITSQIYTASASSPQVDFSGYLEVAPGLPAVYLTDVALPIAKFYPLEGERALGSFRVNRAASVSIEIRRDADESLVYQVAENYATAGDYPIQWDGRDNQNALQAEGLYHVVLRANDGLDEFVYEVPQPGGQGSVSGSVPRDYNAYANEFYKISVNVAGPSLVSMRVTPNGEPPFYAFEDVFYSKGQHWLYWDGRDREGRIVESPVAIYYPAPKPLRSTALYLAGTAPRITGAAEAPSIEVKSDPYIVSHSYEQQTRMAYQVSTDAIVTFSLLPPGIVDPQHPSAIVLVDQELMRAQDTEGNALLHEVAWRGYNESDPNAVLVGEEGVYTFAIQATSPQSGERTLYRGVVNLYR</sequence>
<dbReference type="SUPFAM" id="SSF51126">
    <property type="entry name" value="Pectin lyase-like"/>
    <property type="match status" value="7"/>
</dbReference>
<dbReference type="Gene3D" id="2.60.40.4070">
    <property type="match status" value="1"/>
</dbReference>
<dbReference type="InterPro" id="IPR011050">
    <property type="entry name" value="Pectin_lyase_fold/virulence"/>
</dbReference>
<dbReference type="Pfam" id="PF05048">
    <property type="entry name" value="NosD"/>
    <property type="match status" value="3"/>
</dbReference>
<dbReference type="PANTHER" id="PTHR47653">
    <property type="entry name" value="PROTEIN BARK BEETLE"/>
    <property type="match status" value="1"/>
</dbReference>
<dbReference type="InterPro" id="IPR006626">
    <property type="entry name" value="PbH1"/>
</dbReference>
<keyword evidence="2" id="KW-0677">Repeat</keyword>
<dbReference type="InterPro" id="IPR007742">
    <property type="entry name" value="NosD_dom"/>
</dbReference>
<dbReference type="InterPro" id="IPR012334">
    <property type="entry name" value="Pectin_lyas_fold"/>
</dbReference>
<gene>
    <name evidence="6" type="ORF">M8T91_11420</name>
</gene>
<organism evidence="6 7">
    <name type="scientific">Microbulbifer spongiae</name>
    <dbReference type="NCBI Taxonomy" id="2944933"/>
    <lineage>
        <taxon>Bacteria</taxon>
        <taxon>Pseudomonadati</taxon>
        <taxon>Pseudomonadota</taxon>
        <taxon>Gammaproteobacteria</taxon>
        <taxon>Cellvibrionales</taxon>
        <taxon>Microbulbiferaceae</taxon>
        <taxon>Microbulbifer</taxon>
    </lineage>
</organism>
<keyword evidence="1" id="KW-0732">Signal</keyword>
<keyword evidence="7" id="KW-1185">Reference proteome</keyword>
<evidence type="ECO:0000313" key="7">
    <source>
        <dbReference type="Proteomes" id="UP001321520"/>
    </source>
</evidence>
<name>A0ABY9E8Q6_9GAMM</name>
<feature type="domain" description="Periplasmic copper-binding protein NosD beta helix" evidence="4">
    <location>
        <begin position="852"/>
        <end position="975"/>
    </location>
</feature>
<feature type="domain" description="Right handed beta helix" evidence="5">
    <location>
        <begin position="1929"/>
        <end position="2034"/>
    </location>
</feature>
<dbReference type="InterPro" id="IPR039448">
    <property type="entry name" value="Beta_helix"/>
</dbReference>
<protein>
    <submittedName>
        <fullName evidence="6">Right-handed parallel beta-helix repeat-containing protein</fullName>
    </submittedName>
</protein>
<dbReference type="Gene3D" id="2.160.20.10">
    <property type="entry name" value="Single-stranded right-handed beta-helix, Pectin lyase-like"/>
    <property type="match status" value="7"/>
</dbReference>
<proteinExistence type="predicted"/>
<dbReference type="InterPro" id="IPR053243">
    <property type="entry name" value="SJ_maturation_regulator"/>
</dbReference>
<evidence type="ECO:0000256" key="1">
    <source>
        <dbReference type="ARBA" id="ARBA00022729"/>
    </source>
</evidence>
<feature type="domain" description="Periplasmic copper-binding protein NosD beta helix" evidence="4">
    <location>
        <begin position="580"/>
        <end position="705"/>
    </location>
</feature>
<dbReference type="Proteomes" id="UP001321520">
    <property type="component" value="Chromosome"/>
</dbReference>
<dbReference type="RefSeq" id="WP_301414292.1">
    <property type="nucleotide sequence ID" value="NZ_CP098023.1"/>
</dbReference>
<reference evidence="6 7" key="1">
    <citation type="submission" date="2022-05" db="EMBL/GenBank/DDBJ databases">
        <title>Microbulbifer sp. nov., isolated from sponge.</title>
        <authorList>
            <person name="Gao L."/>
        </authorList>
    </citation>
    <scope>NUCLEOTIDE SEQUENCE [LARGE SCALE GENOMIC DNA]</scope>
    <source>
        <strain evidence="6 7">MI-G</strain>
    </source>
</reference>
<evidence type="ECO:0000259" key="5">
    <source>
        <dbReference type="Pfam" id="PF13229"/>
    </source>
</evidence>
<evidence type="ECO:0000313" key="6">
    <source>
        <dbReference type="EMBL" id="WKD48532.1"/>
    </source>
</evidence>
<keyword evidence="3" id="KW-0325">Glycoprotein</keyword>
<evidence type="ECO:0000256" key="3">
    <source>
        <dbReference type="ARBA" id="ARBA00023180"/>
    </source>
</evidence>
<accession>A0ABY9E8Q6</accession>
<evidence type="ECO:0000259" key="4">
    <source>
        <dbReference type="Pfam" id="PF05048"/>
    </source>
</evidence>
<dbReference type="EMBL" id="CP098023">
    <property type="protein sequence ID" value="WKD48532.1"/>
    <property type="molecule type" value="Genomic_DNA"/>
</dbReference>
<dbReference type="Pfam" id="PF13229">
    <property type="entry name" value="Beta_helix"/>
    <property type="match status" value="1"/>
</dbReference>
<feature type="domain" description="Periplasmic copper-binding protein NosD beta helix" evidence="4">
    <location>
        <begin position="1394"/>
        <end position="1518"/>
    </location>
</feature>